<gene>
    <name evidence="2" type="ORF">VTJ83DRAFT_1840</name>
</gene>
<keyword evidence="1" id="KW-0812">Transmembrane</keyword>
<name>A0ABR4DH20_9PEZI</name>
<evidence type="ECO:0000313" key="2">
    <source>
        <dbReference type="EMBL" id="KAL2269656.1"/>
    </source>
</evidence>
<feature type="transmembrane region" description="Helical" evidence="1">
    <location>
        <begin position="240"/>
        <end position="259"/>
    </location>
</feature>
<dbReference type="RefSeq" id="XP_070868380.1">
    <property type="nucleotide sequence ID" value="XM_071008044.1"/>
</dbReference>
<feature type="transmembrane region" description="Helical" evidence="1">
    <location>
        <begin position="182"/>
        <end position="202"/>
    </location>
</feature>
<reference evidence="2 3" key="1">
    <citation type="journal article" date="2024" name="Commun. Biol.">
        <title>Comparative genomic analysis of thermophilic fungi reveals convergent evolutionary adaptations and gene losses.</title>
        <authorList>
            <person name="Steindorff A.S."/>
            <person name="Aguilar-Pontes M.V."/>
            <person name="Robinson A.J."/>
            <person name="Andreopoulos B."/>
            <person name="LaButti K."/>
            <person name="Kuo A."/>
            <person name="Mondo S."/>
            <person name="Riley R."/>
            <person name="Otillar R."/>
            <person name="Haridas S."/>
            <person name="Lipzen A."/>
            <person name="Grimwood J."/>
            <person name="Schmutz J."/>
            <person name="Clum A."/>
            <person name="Reid I.D."/>
            <person name="Moisan M.C."/>
            <person name="Butler G."/>
            <person name="Nguyen T.T.M."/>
            <person name="Dewar K."/>
            <person name="Conant G."/>
            <person name="Drula E."/>
            <person name="Henrissat B."/>
            <person name="Hansel C."/>
            <person name="Singer S."/>
            <person name="Hutchinson M.I."/>
            <person name="de Vries R.P."/>
            <person name="Natvig D.O."/>
            <person name="Powell A.J."/>
            <person name="Tsang A."/>
            <person name="Grigoriev I.V."/>
        </authorList>
    </citation>
    <scope>NUCLEOTIDE SEQUENCE [LARGE SCALE GENOMIC DNA]</scope>
    <source>
        <strain evidence="2 3">ATCC 22073</strain>
    </source>
</reference>
<sequence length="277" mass="28715">MAPPIIAKLATLYFKPSSILLKLAPYFLIVPIIVFHALSLTGCVSTAPAIPNIYLIKLLDNLHNLSSSDPLQVRIGYFGICGISPNGTVCQSSAGRSAESLAASLFPDLASNNNNNNNSNLTDATTHLLTTALDLQSGNFIAALAGSGFLFALGVACFLLHLRTSRDAAPRRAALLRRLARAGLLGAAALSFAGALASMQTAEALEYASVDLPAMVLGGSARARGAAPPVRIEAGTTLQVLQWLAFGLQVLFGMAVPLMGGSRRGAASAEGWKGGEV</sequence>
<feature type="transmembrane region" description="Helical" evidence="1">
    <location>
        <begin position="140"/>
        <end position="162"/>
    </location>
</feature>
<protein>
    <submittedName>
        <fullName evidence="2">Uncharacterized protein</fullName>
    </submittedName>
</protein>
<keyword evidence="1" id="KW-0472">Membrane</keyword>
<keyword evidence="1" id="KW-1133">Transmembrane helix</keyword>
<dbReference type="GeneID" id="98122688"/>
<accession>A0ABR4DH20</accession>
<evidence type="ECO:0000313" key="3">
    <source>
        <dbReference type="Proteomes" id="UP001600064"/>
    </source>
</evidence>
<keyword evidence="3" id="KW-1185">Reference proteome</keyword>
<feature type="transmembrane region" description="Helical" evidence="1">
    <location>
        <begin position="23"/>
        <end position="50"/>
    </location>
</feature>
<dbReference type="EMBL" id="JAZGUE010000002">
    <property type="protein sequence ID" value="KAL2269656.1"/>
    <property type="molecule type" value="Genomic_DNA"/>
</dbReference>
<comment type="caution">
    <text evidence="2">The sequence shown here is derived from an EMBL/GenBank/DDBJ whole genome shotgun (WGS) entry which is preliminary data.</text>
</comment>
<dbReference type="Pfam" id="PF12351">
    <property type="entry name" value="Fig1"/>
    <property type="match status" value="1"/>
</dbReference>
<organism evidence="2 3">
    <name type="scientific">Remersonia thermophila</name>
    <dbReference type="NCBI Taxonomy" id="72144"/>
    <lineage>
        <taxon>Eukaryota</taxon>
        <taxon>Fungi</taxon>
        <taxon>Dikarya</taxon>
        <taxon>Ascomycota</taxon>
        <taxon>Pezizomycotina</taxon>
        <taxon>Sordariomycetes</taxon>
        <taxon>Sordariomycetidae</taxon>
        <taxon>Sordariales</taxon>
        <taxon>Sordariales incertae sedis</taxon>
        <taxon>Remersonia</taxon>
    </lineage>
</organism>
<evidence type="ECO:0000256" key="1">
    <source>
        <dbReference type="SAM" id="Phobius"/>
    </source>
</evidence>
<proteinExistence type="predicted"/>
<dbReference type="InterPro" id="IPR033481">
    <property type="entry name" value="Dni1/Fig1"/>
</dbReference>
<dbReference type="Proteomes" id="UP001600064">
    <property type="component" value="Unassembled WGS sequence"/>
</dbReference>